<gene>
    <name evidence="2" type="ORF">OVA965_LOCUS19291</name>
    <name evidence="3" type="ORF">TMI583_LOCUS19304</name>
</gene>
<evidence type="ECO:0000313" key="2">
    <source>
        <dbReference type="EMBL" id="CAF1100981.1"/>
    </source>
</evidence>
<dbReference type="EMBL" id="CAJNOK010009885">
    <property type="protein sequence ID" value="CAF1100981.1"/>
    <property type="molecule type" value="Genomic_DNA"/>
</dbReference>
<keyword evidence="1" id="KW-0812">Transmembrane</keyword>
<reference evidence="2" key="1">
    <citation type="submission" date="2021-02" db="EMBL/GenBank/DDBJ databases">
        <authorList>
            <person name="Nowell W R."/>
        </authorList>
    </citation>
    <scope>NUCLEOTIDE SEQUENCE</scope>
</reference>
<dbReference type="Proteomes" id="UP000682733">
    <property type="component" value="Unassembled WGS sequence"/>
</dbReference>
<sequence>MDAVGLNENRTSFLQKQYSTQLQTGLYSPNFGYKAPASSIPVLSIDPKFDPSMPRRIVWSPEPIRTDSAFESASKISFLKSETWSEPKEIIPNLKGASNVSCSPNCKALLIGLTTALLIGAAGLAAVLVMWLKSDITTAVFTDLVGCVLVPGAPKRFEVWQGSGLTVRNLG</sequence>
<name>A0A8S2E201_9BILA</name>
<dbReference type="AlphaFoldDB" id="A0A8S2E201"/>
<feature type="non-terminal residue" evidence="2">
    <location>
        <position position="1"/>
    </location>
</feature>
<feature type="transmembrane region" description="Helical" evidence="1">
    <location>
        <begin position="108"/>
        <end position="132"/>
    </location>
</feature>
<proteinExistence type="predicted"/>
<evidence type="ECO:0000313" key="4">
    <source>
        <dbReference type="Proteomes" id="UP000677228"/>
    </source>
</evidence>
<evidence type="ECO:0000313" key="3">
    <source>
        <dbReference type="EMBL" id="CAF3862326.1"/>
    </source>
</evidence>
<organism evidence="2 4">
    <name type="scientific">Didymodactylos carnosus</name>
    <dbReference type="NCBI Taxonomy" id="1234261"/>
    <lineage>
        <taxon>Eukaryota</taxon>
        <taxon>Metazoa</taxon>
        <taxon>Spiralia</taxon>
        <taxon>Gnathifera</taxon>
        <taxon>Rotifera</taxon>
        <taxon>Eurotatoria</taxon>
        <taxon>Bdelloidea</taxon>
        <taxon>Philodinida</taxon>
        <taxon>Philodinidae</taxon>
        <taxon>Didymodactylos</taxon>
    </lineage>
</organism>
<comment type="caution">
    <text evidence="2">The sequence shown here is derived from an EMBL/GenBank/DDBJ whole genome shotgun (WGS) entry which is preliminary data.</text>
</comment>
<dbReference type="Proteomes" id="UP000677228">
    <property type="component" value="Unassembled WGS sequence"/>
</dbReference>
<keyword evidence="1" id="KW-1133">Transmembrane helix</keyword>
<protein>
    <submittedName>
        <fullName evidence="2">Uncharacterized protein</fullName>
    </submittedName>
</protein>
<evidence type="ECO:0000256" key="1">
    <source>
        <dbReference type="SAM" id="Phobius"/>
    </source>
</evidence>
<keyword evidence="1" id="KW-0472">Membrane</keyword>
<dbReference type="EMBL" id="CAJOBA010009904">
    <property type="protein sequence ID" value="CAF3862326.1"/>
    <property type="molecule type" value="Genomic_DNA"/>
</dbReference>
<accession>A0A8S2E201</accession>